<proteinExistence type="predicted"/>
<dbReference type="Proteomes" id="UP000886998">
    <property type="component" value="Unassembled WGS sequence"/>
</dbReference>
<gene>
    <name evidence="1" type="primary">wCauA_04445</name>
    <name evidence="1" type="ORF">TNIN_36191</name>
</gene>
<dbReference type="AlphaFoldDB" id="A0A8X6Y5M4"/>
<name>A0A8X6Y5M4_9ARAC</name>
<dbReference type="PANTHER" id="PTHR41317:SF1">
    <property type="entry name" value="PD-(D_E)XK NUCLEASE FAMILY TRANSPOSASE"/>
    <property type="match status" value="1"/>
</dbReference>
<dbReference type="OrthoDB" id="6427855at2759"/>
<evidence type="ECO:0000313" key="1">
    <source>
        <dbReference type="EMBL" id="GFY65116.1"/>
    </source>
</evidence>
<protein>
    <recommendedName>
        <fullName evidence="3">PD-(D/E)XK nuclease family transposase</fullName>
    </recommendedName>
</protein>
<evidence type="ECO:0000313" key="2">
    <source>
        <dbReference type="Proteomes" id="UP000886998"/>
    </source>
</evidence>
<dbReference type="NCBIfam" id="TIGR01784">
    <property type="entry name" value="T_den_put_tspse"/>
    <property type="match status" value="1"/>
</dbReference>
<accession>A0A8X6Y5M4</accession>
<dbReference type="EMBL" id="BMAV01015538">
    <property type="protein sequence ID" value="GFY65116.1"/>
    <property type="molecule type" value="Genomic_DNA"/>
</dbReference>
<reference evidence="1" key="1">
    <citation type="submission" date="2020-08" db="EMBL/GenBank/DDBJ databases">
        <title>Multicomponent nature underlies the extraordinary mechanical properties of spider dragline silk.</title>
        <authorList>
            <person name="Kono N."/>
            <person name="Nakamura H."/>
            <person name="Mori M."/>
            <person name="Yoshida Y."/>
            <person name="Ohtoshi R."/>
            <person name="Malay A.D."/>
            <person name="Moran D.A.P."/>
            <person name="Tomita M."/>
            <person name="Numata K."/>
            <person name="Arakawa K."/>
        </authorList>
    </citation>
    <scope>NUCLEOTIDE SEQUENCE</scope>
</reference>
<dbReference type="Pfam" id="PF12784">
    <property type="entry name" value="PDDEXK_2"/>
    <property type="match status" value="1"/>
</dbReference>
<comment type="caution">
    <text evidence="1">The sequence shown here is derived from an EMBL/GenBank/DDBJ whole genome shotgun (WGS) entry which is preliminary data.</text>
</comment>
<sequence>MALSKFLDPKLDLTFKKIFGTEKNKNILIHFLNDILGCTEVNTIQEVEFLSTIMDPEIASDKQSIVDVLCRDSSRNRYIIEMQLTRDKGFEKRAQLYAAKAYSRQTDKSGERCSTIANVIPCTNVAIFKQSDVVQVADTWGLCFTRWNDKVSVRRCHPSTPFCHPSSPFFVIPVPISLSSQCPDTGIQKSLLVSKQTSIESGYNIFDEIIWKTGFQTGMTPYLTVIPPRYLIS</sequence>
<dbReference type="PANTHER" id="PTHR41317">
    <property type="entry name" value="PD-(D_E)XK NUCLEASE FAMILY TRANSPOSASE"/>
    <property type="match status" value="1"/>
</dbReference>
<keyword evidence="2" id="KW-1185">Reference proteome</keyword>
<organism evidence="1 2">
    <name type="scientific">Trichonephila inaurata madagascariensis</name>
    <dbReference type="NCBI Taxonomy" id="2747483"/>
    <lineage>
        <taxon>Eukaryota</taxon>
        <taxon>Metazoa</taxon>
        <taxon>Ecdysozoa</taxon>
        <taxon>Arthropoda</taxon>
        <taxon>Chelicerata</taxon>
        <taxon>Arachnida</taxon>
        <taxon>Araneae</taxon>
        <taxon>Araneomorphae</taxon>
        <taxon>Entelegynae</taxon>
        <taxon>Araneoidea</taxon>
        <taxon>Nephilidae</taxon>
        <taxon>Trichonephila</taxon>
        <taxon>Trichonephila inaurata</taxon>
    </lineage>
</organism>
<evidence type="ECO:0008006" key="3">
    <source>
        <dbReference type="Google" id="ProtNLM"/>
    </source>
</evidence>
<dbReference type="InterPro" id="IPR010106">
    <property type="entry name" value="RpnA"/>
</dbReference>